<proteinExistence type="predicted"/>
<sequence>MPSQTNIDSNQTIFSDLTNLELDGSSSEKHQNHDTIQDDQYKNNIDEYNNIIDILLYDLDKIQKLISKQFQSAEELNEPVWLLLEGVANTF</sequence>
<dbReference type="VEuPathDB" id="FungiDB:RhiirA1_464239"/>
<dbReference type="Proteomes" id="UP000234323">
    <property type="component" value="Unassembled WGS sequence"/>
</dbReference>
<dbReference type="EMBL" id="LLXI01000352">
    <property type="protein sequence ID" value="PKY44893.1"/>
    <property type="molecule type" value="Genomic_DNA"/>
</dbReference>
<gene>
    <name evidence="1" type="ORF">RhiirA4_459343</name>
</gene>
<evidence type="ECO:0000313" key="2">
    <source>
        <dbReference type="Proteomes" id="UP000234323"/>
    </source>
</evidence>
<accession>A0A2I1GE27</accession>
<organism evidence="1 2">
    <name type="scientific">Rhizophagus irregularis</name>
    <dbReference type="NCBI Taxonomy" id="588596"/>
    <lineage>
        <taxon>Eukaryota</taxon>
        <taxon>Fungi</taxon>
        <taxon>Fungi incertae sedis</taxon>
        <taxon>Mucoromycota</taxon>
        <taxon>Glomeromycotina</taxon>
        <taxon>Glomeromycetes</taxon>
        <taxon>Glomerales</taxon>
        <taxon>Glomeraceae</taxon>
        <taxon>Rhizophagus</taxon>
    </lineage>
</organism>
<evidence type="ECO:0000313" key="1">
    <source>
        <dbReference type="EMBL" id="PKY44893.1"/>
    </source>
</evidence>
<name>A0A2I1GE27_9GLOM</name>
<keyword evidence="2" id="KW-1185">Reference proteome</keyword>
<dbReference type="AlphaFoldDB" id="A0A2I1GE27"/>
<protein>
    <submittedName>
        <fullName evidence="1">Uncharacterized protein</fullName>
    </submittedName>
</protein>
<comment type="caution">
    <text evidence="1">The sequence shown here is derived from an EMBL/GenBank/DDBJ whole genome shotgun (WGS) entry which is preliminary data.</text>
</comment>
<reference evidence="1 2" key="1">
    <citation type="submission" date="2015-10" db="EMBL/GenBank/DDBJ databases">
        <title>Genome analyses suggest a sexual origin of heterokaryosis in a supposedly ancient asexual fungus.</title>
        <authorList>
            <person name="Ropars J."/>
            <person name="Sedzielewska K."/>
            <person name="Noel J."/>
            <person name="Charron P."/>
            <person name="Farinelli L."/>
            <person name="Marton T."/>
            <person name="Kruger M."/>
            <person name="Pelin A."/>
            <person name="Brachmann A."/>
            <person name="Corradi N."/>
        </authorList>
    </citation>
    <scope>NUCLEOTIDE SEQUENCE [LARGE SCALE GENOMIC DNA]</scope>
    <source>
        <strain evidence="1 2">A4</strain>
    </source>
</reference>